<protein>
    <submittedName>
        <fullName evidence="1">Uncharacterized protein</fullName>
    </submittedName>
</protein>
<evidence type="ECO:0000313" key="2">
    <source>
        <dbReference type="Proteomes" id="UP000449547"/>
    </source>
</evidence>
<dbReference type="RefSeq" id="XP_034014763.1">
    <property type="nucleotide sequence ID" value="XM_034157313.1"/>
</dbReference>
<organism evidence="1 2">
    <name type="scientific">Diutina rugosa</name>
    <name type="common">Yeast</name>
    <name type="synonym">Candida rugosa</name>
    <dbReference type="NCBI Taxonomy" id="5481"/>
    <lineage>
        <taxon>Eukaryota</taxon>
        <taxon>Fungi</taxon>
        <taxon>Dikarya</taxon>
        <taxon>Ascomycota</taxon>
        <taxon>Saccharomycotina</taxon>
        <taxon>Pichiomycetes</taxon>
        <taxon>Debaryomycetaceae</taxon>
        <taxon>Diutina</taxon>
    </lineage>
</organism>
<dbReference type="Proteomes" id="UP000449547">
    <property type="component" value="Unassembled WGS sequence"/>
</dbReference>
<gene>
    <name evidence="1" type="ORF">DIURU_000444</name>
</gene>
<dbReference type="AlphaFoldDB" id="A0A642UZW4"/>
<keyword evidence="2" id="KW-1185">Reference proteome</keyword>
<proteinExistence type="predicted"/>
<evidence type="ECO:0000313" key="1">
    <source>
        <dbReference type="EMBL" id="KAA8907757.1"/>
    </source>
</evidence>
<comment type="caution">
    <text evidence="1">The sequence shown here is derived from an EMBL/GenBank/DDBJ whole genome shotgun (WGS) entry which is preliminary data.</text>
</comment>
<name>A0A642UZW4_DIURU</name>
<dbReference type="GeneID" id="54779097"/>
<accession>A0A642UZW4</accession>
<dbReference type="EMBL" id="SWFT01000019">
    <property type="protein sequence ID" value="KAA8907757.1"/>
    <property type="molecule type" value="Genomic_DNA"/>
</dbReference>
<sequence>MATSSFRPPGPIIRKPLVDSPTFKESLAEALVALPTDNDRHILNDFFTNYDKLSMEDAKAMNEIHKNSVEYCSSLVEKDPTVTVEKLEKIDERAVKYHHEWMQESEAIVAELESILAKEPTTEGKLLRSLENREMLKAARHKFIYKNKILFHNFISLDEEDRVKFNQASADYESRLDATEAEYYRKLDGLVVGSFVGSNITAITELRHGIQVEFNDDGVQKVILIKF</sequence>
<dbReference type="VEuPathDB" id="FungiDB:DIURU_000444"/>
<reference evidence="1 2" key="1">
    <citation type="submission" date="2019-07" db="EMBL/GenBank/DDBJ databases">
        <title>Genome assembly of two rare yeast pathogens: Diutina rugosa and Trichomonascus ciferrii.</title>
        <authorList>
            <person name="Mixao V."/>
            <person name="Saus E."/>
            <person name="Hansen A."/>
            <person name="Lass-Flor C."/>
            <person name="Gabaldon T."/>
        </authorList>
    </citation>
    <scope>NUCLEOTIDE SEQUENCE [LARGE SCALE GENOMIC DNA]</scope>
    <source>
        <strain evidence="1 2">CBS 613</strain>
    </source>
</reference>